<dbReference type="InterPro" id="IPR013783">
    <property type="entry name" value="Ig-like_fold"/>
</dbReference>
<evidence type="ECO:0000313" key="2">
    <source>
        <dbReference type="Proteomes" id="UP000281553"/>
    </source>
</evidence>
<reference evidence="1 2" key="1">
    <citation type="submission" date="2018-11" db="EMBL/GenBank/DDBJ databases">
        <authorList>
            <consortium name="Pathogen Informatics"/>
        </authorList>
    </citation>
    <scope>NUCLEOTIDE SEQUENCE [LARGE SCALE GENOMIC DNA]</scope>
</reference>
<protein>
    <recommendedName>
        <fullName evidence="3">Immunoglobulin I-set domain-containing protein</fullName>
    </recommendedName>
</protein>
<gene>
    <name evidence="1" type="ORF">DILT_LOCUS6883</name>
</gene>
<sequence>MSFLFVFSQNETLHLPRVNRFDRGIYRCHAANNVFGSTEYDVMLEVNYKPQIRLARYKGAYGQVSSHFV</sequence>
<dbReference type="Proteomes" id="UP000281553">
    <property type="component" value="Unassembled WGS sequence"/>
</dbReference>
<evidence type="ECO:0008006" key="3">
    <source>
        <dbReference type="Google" id="ProtNLM"/>
    </source>
</evidence>
<dbReference type="EMBL" id="UYRU01050572">
    <property type="protein sequence ID" value="VDN11052.1"/>
    <property type="molecule type" value="Genomic_DNA"/>
</dbReference>
<dbReference type="AlphaFoldDB" id="A0A3P7NRE2"/>
<organism evidence="1 2">
    <name type="scientific">Dibothriocephalus latus</name>
    <name type="common">Fish tapeworm</name>
    <name type="synonym">Diphyllobothrium latum</name>
    <dbReference type="NCBI Taxonomy" id="60516"/>
    <lineage>
        <taxon>Eukaryota</taxon>
        <taxon>Metazoa</taxon>
        <taxon>Spiralia</taxon>
        <taxon>Lophotrochozoa</taxon>
        <taxon>Platyhelminthes</taxon>
        <taxon>Cestoda</taxon>
        <taxon>Eucestoda</taxon>
        <taxon>Diphyllobothriidea</taxon>
        <taxon>Diphyllobothriidae</taxon>
        <taxon>Dibothriocephalus</taxon>
    </lineage>
</organism>
<name>A0A3P7NRE2_DIBLA</name>
<dbReference type="Gene3D" id="2.60.40.10">
    <property type="entry name" value="Immunoglobulins"/>
    <property type="match status" value="1"/>
</dbReference>
<dbReference type="SUPFAM" id="SSF48726">
    <property type="entry name" value="Immunoglobulin"/>
    <property type="match status" value="1"/>
</dbReference>
<accession>A0A3P7NRE2</accession>
<dbReference type="InterPro" id="IPR036179">
    <property type="entry name" value="Ig-like_dom_sf"/>
</dbReference>
<evidence type="ECO:0000313" key="1">
    <source>
        <dbReference type="EMBL" id="VDN11052.1"/>
    </source>
</evidence>
<dbReference type="OrthoDB" id="9972932at2759"/>
<dbReference type="CDD" id="cd00096">
    <property type="entry name" value="Ig"/>
    <property type="match status" value="1"/>
</dbReference>
<proteinExistence type="predicted"/>
<keyword evidence="2" id="KW-1185">Reference proteome</keyword>